<name>A0AAN9F0R0_CROPI</name>
<protein>
    <recommendedName>
        <fullName evidence="7">Phytocyanin domain-containing protein</fullName>
    </recommendedName>
</protein>
<keyword evidence="3" id="KW-0325">Glycoprotein</keyword>
<dbReference type="InterPro" id="IPR039391">
    <property type="entry name" value="Phytocyanin-like"/>
</dbReference>
<evidence type="ECO:0000313" key="9">
    <source>
        <dbReference type="Proteomes" id="UP001372338"/>
    </source>
</evidence>
<keyword evidence="1" id="KW-0732">Signal</keyword>
<dbReference type="PANTHER" id="PTHR33021">
    <property type="entry name" value="BLUE COPPER PROTEIN"/>
    <property type="match status" value="1"/>
</dbReference>
<keyword evidence="2" id="KW-1015">Disulfide bond</keyword>
<gene>
    <name evidence="8" type="ORF">RIF29_19123</name>
</gene>
<dbReference type="Proteomes" id="UP001372338">
    <property type="component" value="Unassembled WGS sequence"/>
</dbReference>
<dbReference type="Pfam" id="PF02298">
    <property type="entry name" value="Cu_bind_like"/>
    <property type="match status" value="1"/>
</dbReference>
<dbReference type="FunFam" id="2.60.40.420:FF:000018">
    <property type="entry name" value="Lamin-like protein"/>
    <property type="match status" value="1"/>
</dbReference>
<feature type="transmembrane region" description="Helical" evidence="6">
    <location>
        <begin position="150"/>
        <end position="171"/>
    </location>
</feature>
<proteinExistence type="inferred from homology"/>
<accession>A0AAN9F0R0</accession>
<feature type="transmembrane region" description="Helical" evidence="6">
    <location>
        <begin position="12"/>
        <end position="33"/>
    </location>
</feature>
<dbReference type="Gene3D" id="2.60.40.420">
    <property type="entry name" value="Cupredoxins - blue copper proteins"/>
    <property type="match status" value="1"/>
</dbReference>
<comment type="caution">
    <text evidence="8">The sequence shown here is derived from an EMBL/GenBank/DDBJ whole genome shotgun (WGS) entry which is preliminary data.</text>
</comment>
<dbReference type="InterPro" id="IPR003245">
    <property type="entry name" value="Phytocyanin_dom"/>
</dbReference>
<evidence type="ECO:0000313" key="8">
    <source>
        <dbReference type="EMBL" id="KAK7266479.1"/>
    </source>
</evidence>
<evidence type="ECO:0000256" key="5">
    <source>
        <dbReference type="ARBA" id="ARBA00037626"/>
    </source>
</evidence>
<dbReference type="GO" id="GO:0009055">
    <property type="term" value="F:electron transfer activity"/>
    <property type="evidence" value="ECO:0007669"/>
    <property type="project" value="InterPro"/>
</dbReference>
<evidence type="ECO:0000256" key="2">
    <source>
        <dbReference type="ARBA" id="ARBA00023157"/>
    </source>
</evidence>
<keyword evidence="9" id="KW-1185">Reference proteome</keyword>
<feature type="domain" description="Phytocyanin" evidence="7">
    <location>
        <begin position="33"/>
        <end position="132"/>
    </location>
</feature>
<dbReference type="AlphaFoldDB" id="A0AAN9F0R0"/>
<keyword evidence="6" id="KW-1133">Transmembrane helix</keyword>
<dbReference type="EMBL" id="JAYWIO010000004">
    <property type="protein sequence ID" value="KAK7266479.1"/>
    <property type="molecule type" value="Genomic_DNA"/>
</dbReference>
<organism evidence="8 9">
    <name type="scientific">Crotalaria pallida</name>
    <name type="common">Smooth rattlebox</name>
    <name type="synonym">Crotalaria striata</name>
    <dbReference type="NCBI Taxonomy" id="3830"/>
    <lineage>
        <taxon>Eukaryota</taxon>
        <taxon>Viridiplantae</taxon>
        <taxon>Streptophyta</taxon>
        <taxon>Embryophyta</taxon>
        <taxon>Tracheophyta</taxon>
        <taxon>Spermatophyta</taxon>
        <taxon>Magnoliopsida</taxon>
        <taxon>eudicotyledons</taxon>
        <taxon>Gunneridae</taxon>
        <taxon>Pentapetalae</taxon>
        <taxon>rosids</taxon>
        <taxon>fabids</taxon>
        <taxon>Fabales</taxon>
        <taxon>Fabaceae</taxon>
        <taxon>Papilionoideae</taxon>
        <taxon>50 kb inversion clade</taxon>
        <taxon>genistoids sensu lato</taxon>
        <taxon>core genistoids</taxon>
        <taxon>Crotalarieae</taxon>
        <taxon>Crotalaria</taxon>
    </lineage>
</organism>
<comment type="similarity">
    <text evidence="4">Belongs to the early nodulin-like (ENODL) family.</text>
</comment>
<reference evidence="8 9" key="1">
    <citation type="submission" date="2024-01" db="EMBL/GenBank/DDBJ databases">
        <title>The genomes of 5 underutilized Papilionoideae crops provide insights into root nodulation and disease resistanc.</title>
        <authorList>
            <person name="Yuan L."/>
        </authorList>
    </citation>
    <scope>NUCLEOTIDE SEQUENCE [LARGE SCALE GENOMIC DNA]</scope>
    <source>
        <strain evidence="8">ZHUSHIDOU_FW_LH</strain>
        <tissue evidence="8">Leaf</tissue>
    </source>
</reference>
<dbReference type="PROSITE" id="PS51485">
    <property type="entry name" value="PHYTOCYANIN"/>
    <property type="match status" value="1"/>
</dbReference>
<dbReference type="InterPro" id="IPR008972">
    <property type="entry name" value="Cupredoxin"/>
</dbReference>
<dbReference type="SUPFAM" id="SSF49503">
    <property type="entry name" value="Cupredoxins"/>
    <property type="match status" value="1"/>
</dbReference>
<dbReference type="PANTHER" id="PTHR33021:SF385">
    <property type="entry name" value="PHYTOCYANIN DOMAIN-CONTAINING PROTEIN"/>
    <property type="match status" value="1"/>
</dbReference>
<keyword evidence="6" id="KW-0472">Membrane</keyword>
<evidence type="ECO:0000256" key="4">
    <source>
        <dbReference type="ARBA" id="ARBA00035011"/>
    </source>
</evidence>
<evidence type="ECO:0000256" key="1">
    <source>
        <dbReference type="ARBA" id="ARBA00022729"/>
    </source>
</evidence>
<keyword evidence="6" id="KW-0812">Transmembrane</keyword>
<dbReference type="GO" id="GO:0005886">
    <property type="term" value="C:plasma membrane"/>
    <property type="evidence" value="ECO:0007669"/>
    <property type="project" value="TreeGrafter"/>
</dbReference>
<evidence type="ECO:0000256" key="6">
    <source>
        <dbReference type="SAM" id="Phobius"/>
    </source>
</evidence>
<evidence type="ECO:0000259" key="7">
    <source>
        <dbReference type="PROSITE" id="PS51485"/>
    </source>
</evidence>
<sequence length="176" mass="20120">MGNLRVDKMRVVVVVMIMGWMALYPLLVMGSPIRHKVGGSKGWHPDVNYTDWSSQEKFCVGDWLFFLFDKHYFNVLEVNKTSYENCMDKDFIKNETRGGRDVVELKEARTYYYISGGGYCFHQMKVAVHVEQQHQAAIAPSPVPMESGSLLPSVYTCSWIILAYVLFMSLVSMGNL</sequence>
<evidence type="ECO:0000256" key="3">
    <source>
        <dbReference type="ARBA" id="ARBA00023180"/>
    </source>
</evidence>
<comment type="function">
    <text evidence="5">May act as a carbohydrate transporter.</text>
</comment>